<dbReference type="PROSITE" id="PS50056">
    <property type="entry name" value="TYR_PHOSPHATASE_2"/>
    <property type="match status" value="1"/>
</dbReference>
<proteinExistence type="inferred from homology"/>
<evidence type="ECO:0000256" key="12">
    <source>
        <dbReference type="ARBA" id="ARBA00051722"/>
    </source>
</evidence>
<dbReference type="GO" id="GO:0001525">
    <property type="term" value="P:angiogenesis"/>
    <property type="evidence" value="ECO:0007669"/>
    <property type="project" value="TreeGrafter"/>
</dbReference>
<evidence type="ECO:0000256" key="6">
    <source>
        <dbReference type="ARBA" id="ARBA00022801"/>
    </source>
</evidence>
<keyword evidence="4" id="KW-0732">Signal</keyword>
<keyword evidence="6" id="KW-0378">Hydrolase</keyword>
<feature type="domain" description="Fibronectin type-III" evidence="15">
    <location>
        <begin position="842"/>
        <end position="932"/>
    </location>
</feature>
<dbReference type="Pfam" id="PF18861">
    <property type="entry name" value="PTP_tm"/>
    <property type="match status" value="1"/>
</dbReference>
<evidence type="ECO:0000256" key="9">
    <source>
        <dbReference type="ARBA" id="ARBA00023136"/>
    </source>
</evidence>
<evidence type="ECO:0000256" key="4">
    <source>
        <dbReference type="ARBA" id="ARBA00022729"/>
    </source>
</evidence>
<evidence type="ECO:0000256" key="2">
    <source>
        <dbReference type="ARBA" id="ARBA00013064"/>
    </source>
</evidence>
<dbReference type="EC" id="3.1.3.48" evidence="2"/>
<dbReference type="InterPro" id="IPR050713">
    <property type="entry name" value="RTP_Phos/Ushers"/>
</dbReference>
<feature type="domain" description="Fibronectin type-III" evidence="15">
    <location>
        <begin position="557"/>
        <end position="649"/>
    </location>
</feature>
<dbReference type="InterPro" id="IPR003595">
    <property type="entry name" value="Tyr_Pase_cat"/>
</dbReference>
<feature type="domain" description="Tyrosine specific protein phosphatases" evidence="14">
    <location>
        <begin position="1905"/>
        <end position="1978"/>
    </location>
</feature>
<keyword evidence="7" id="KW-0904">Protein phosphatase</keyword>
<name>A0A8C0BRT4_9AVES</name>
<evidence type="ECO:0000259" key="15">
    <source>
        <dbReference type="PROSITE" id="PS50853"/>
    </source>
</evidence>
<sequence>RGTQIWESLLTSFLIIHVQKQQCLSEKKGVIMEKCNMTNLNQQWQWMADDRLLHVKSAQCLSISTRSALSSRSIIVDCPQAVRWTCHEEDGLLKVANSSLFLTKQGQKVMAKQSKKYLHTWMQLEASETGKPVYVNLCSKQGELLLQGSILEVLVTKMSLLWRVLEGFFVLLCKTSDYPNATNTSLCFLLFFFLTTDPLPPPRFEINKQKTTLTSLQVQWDPSSGKVDLYNLVLFDHDNKKIQEVSIPGRIPKTENTFSSLIPGNKYNIVLSAIAGNKSTPELHISGSTVPSPVKNIQVSVKTDTIHASWSPGSGHVDRYRLVLLDNHVPVHEIHQEDPLTSYTFSGLTAGHVYNLSIITQAAGLESSSSQTVRTAPAEVLDLTVTNDDSLDALKVKWRRPSGNLNFYNITLSHLGSVKEVKTLQPPVTETHFDKLTPGRLYQVTARTISGELFTDRMATGRTFPQKVSELKAGGGGWLRSLRVNWLPPAGDWERYRLLLWNRSALLLNTTLEKDTTEYLIHDLGLIPGRQYGVDVIVESGNLQSKTSCTGRTAPEPVLQLRVKHANESSLSVMWMTPAAEWDSYVVSLGDRDLAVIKKGLAKEAKEFTFTDLVPGRKYTATVTTISGILSNWTSVEGRTVPAQVTGLTVASQGSTNSLFTNWTRALGDVDSYQVLLIHENVVIKNETVPSETNRYHFYPLKPGGLYSVVVTTVSGGISSRQTIAEGRTVPSSVTGVTVNNSGRSDYLSVSWLPASGDVDSYLVTLSHDGQIVQTLTISKSFSECSFSSLTPGTLYNVMITTKSGKYENYSFSQERTVHYSSSCYFRKLLLSEPSIVFFLSVPSGVQGLTVSNSARSDYLKVSWLHASGYFDNYEVIIKNNNDFIQTKTVPKDENECVFTNLVPGRQYSVTVSTRSGKYETSERVYGRTIPSVVRNIHVSPNGMTNSLKVSWTPGGGDVDSYTVTIFQQNHQLDSQSVSKHVSEHMFHKLEAGEQYRVVVQSNSGTLHNSLAAFGRTIPASVQELLAHHAYSSHSLLVTWQKAPGVAERYDILLLNEQGILLSNKSEPATAKQHKFEDLLAGKKYKIQVLTVSGGLFSKRAETVGRTVPAAVTDLKVTENTTDRLSFSWTTSQGELDSYDIFLYNPDKSLHDRISGEQHLQQCSFQNLRQGRMYRMVIVTHSGDLTNESSVFGRTVPAPVVGLKASNRNMTDSLWFTWGPAAGDVDFYELNLYNPNGTQKETWHRKDLKEWHFQGLIPGRKYTLVVVTHSGDLTNTANAEGRTAPSPPNTVSFTDVANTSLSITWLGPPDWTDYDDFELQWLPKDPLTVFNPYSSSKSKVRIIYGLRPGRLYEFSVRTVSGDSWKTYSQSQSASVRTKPDKIQSLHCRPQTSTAIACSWTPPDSDFDGYSVECKKMDTREVEFSKRIEKDKSLLNIMTLVPHKRYLVSIKVHSADMTSEVVEDSTITMIDRPPQPPPDIRVNKKEVLITKSSINFTFNCSWFSDTNGAVKYFTVVVREADGSEGPKPDEQHPLPSYLEYKHNDSIRIYQTNYFASRCAENPDSDYKSFDIKLGGEMENLGGRCDPDQQKFCDGPLKPRTAYRISIRAFTQLFSEDPKELPKPLFTDTFFSLPITTEAEPLFGIIEGVSAGLFLIVMLVAVTALFVCRQKVSNGHERPTARLSIRRDRPLSVHLNLGQRGNRKTSSPIKVSHFEAHFTKLQADSNYLLSKEYEDLKDVGRNQTCDIALLSENRGKNRYNNILPYDTSRVKLSNVDDDPCSDYINASYIPGNNFRREYIATQGPLPGTKDEFWKMAWEQNVHNIVMVTQCVEKGRVKCDHYWPLDQDSLYYGDLIVEMLSESVLPEWTIREFKICSEEQLDSTRLIRHFHYTVWPDHGVPETTQSLIQFVRTVRDYINRTPDTGPTIVHCSAGVGRTGTFIALDRILQQLDSKDTVDIYAAVHDLRLHRVHMVQTECQYVYLHQCVRDVLRARKLRGEQENPLFPIYENVNPEYHRGNVYTIHF</sequence>
<evidence type="ECO:0000256" key="11">
    <source>
        <dbReference type="ARBA" id="ARBA00025789"/>
    </source>
</evidence>
<feature type="domain" description="Tyrosine-protein phosphatase" evidence="13">
    <location>
        <begin position="1727"/>
        <end position="1987"/>
    </location>
</feature>
<feature type="domain" description="Fibronectin type-III" evidence="15">
    <location>
        <begin position="1287"/>
        <end position="1380"/>
    </location>
</feature>
<dbReference type="InterPro" id="IPR029021">
    <property type="entry name" value="Prot-tyrosine_phosphatase-like"/>
</dbReference>
<keyword evidence="10" id="KW-0325">Glycoprotein</keyword>
<dbReference type="PROSITE" id="PS50231">
    <property type="entry name" value="RICIN_B_LECTIN"/>
    <property type="match status" value="1"/>
</dbReference>
<evidence type="ECO:0000256" key="1">
    <source>
        <dbReference type="ARBA" id="ARBA00004479"/>
    </source>
</evidence>
<dbReference type="GO" id="GO:0043235">
    <property type="term" value="C:receptor complex"/>
    <property type="evidence" value="ECO:0007669"/>
    <property type="project" value="TreeGrafter"/>
</dbReference>
<dbReference type="SUPFAM" id="SSF52799">
    <property type="entry name" value="(Phosphotyrosine protein) phosphatases II"/>
    <property type="match status" value="1"/>
</dbReference>
<dbReference type="PROSITE" id="PS50055">
    <property type="entry name" value="TYR_PHOSPHATASE_PTP"/>
    <property type="match status" value="1"/>
</dbReference>
<dbReference type="InterPro" id="IPR000387">
    <property type="entry name" value="Tyr_Pase_dom"/>
</dbReference>
<dbReference type="FunFam" id="2.60.40.10:FF:001376">
    <property type="entry name" value="Protein tyrosine phosphatase, receptor type B"/>
    <property type="match status" value="1"/>
</dbReference>
<organism evidence="16 17">
    <name type="scientific">Buteo japonicus</name>
    <dbReference type="NCBI Taxonomy" id="224669"/>
    <lineage>
        <taxon>Eukaryota</taxon>
        <taxon>Metazoa</taxon>
        <taxon>Chordata</taxon>
        <taxon>Craniata</taxon>
        <taxon>Vertebrata</taxon>
        <taxon>Euteleostomi</taxon>
        <taxon>Archelosauria</taxon>
        <taxon>Archosauria</taxon>
        <taxon>Dinosauria</taxon>
        <taxon>Saurischia</taxon>
        <taxon>Theropoda</taxon>
        <taxon>Coelurosauria</taxon>
        <taxon>Aves</taxon>
        <taxon>Neognathae</taxon>
        <taxon>Neoaves</taxon>
        <taxon>Telluraves</taxon>
        <taxon>Accipitrimorphae</taxon>
        <taxon>Accipitriformes</taxon>
        <taxon>Accipitridae</taxon>
        <taxon>Accipitrinae</taxon>
        <taxon>Buteo</taxon>
    </lineage>
</organism>
<dbReference type="InterPro" id="IPR036116">
    <property type="entry name" value="FN3_sf"/>
</dbReference>
<evidence type="ECO:0000256" key="3">
    <source>
        <dbReference type="ARBA" id="ARBA00022692"/>
    </source>
</evidence>
<evidence type="ECO:0000256" key="5">
    <source>
        <dbReference type="ARBA" id="ARBA00022737"/>
    </source>
</evidence>
<dbReference type="CDD" id="cd00063">
    <property type="entry name" value="FN3"/>
    <property type="match status" value="10"/>
</dbReference>
<dbReference type="GO" id="GO:0004725">
    <property type="term" value="F:protein tyrosine phosphatase activity"/>
    <property type="evidence" value="ECO:0007669"/>
    <property type="project" value="UniProtKB-EC"/>
</dbReference>
<dbReference type="Proteomes" id="UP000694555">
    <property type="component" value="Unplaced"/>
</dbReference>
<dbReference type="Gene3D" id="2.80.10.50">
    <property type="match status" value="1"/>
</dbReference>
<dbReference type="GO" id="GO:0045296">
    <property type="term" value="F:cadherin binding"/>
    <property type="evidence" value="ECO:0007669"/>
    <property type="project" value="TreeGrafter"/>
</dbReference>
<dbReference type="InterPro" id="IPR003961">
    <property type="entry name" value="FN3_dom"/>
</dbReference>
<dbReference type="SUPFAM" id="SSF49265">
    <property type="entry name" value="Fibronectin type III"/>
    <property type="match status" value="14"/>
</dbReference>
<dbReference type="PROSITE" id="PS00383">
    <property type="entry name" value="TYR_PHOSPHATASE_1"/>
    <property type="match status" value="1"/>
</dbReference>
<dbReference type="CDD" id="cd23409">
    <property type="entry name" value="beta-trefoil_Ricin_PTPRB-like"/>
    <property type="match status" value="1"/>
</dbReference>
<feature type="domain" description="Fibronectin type-III" evidence="15">
    <location>
        <begin position="730"/>
        <end position="823"/>
    </location>
</feature>
<dbReference type="Ensembl" id="ENSBJAT00000021914.1">
    <property type="protein sequence ID" value="ENSBJAP00000021315.1"/>
    <property type="gene ID" value="ENSBJAG00000012416.1"/>
</dbReference>
<dbReference type="InterPro" id="IPR041201">
    <property type="entry name" value="PTPRJ_TM"/>
</dbReference>
<dbReference type="CDD" id="cd14617">
    <property type="entry name" value="R-PTPc-B"/>
    <property type="match status" value="1"/>
</dbReference>
<dbReference type="PROSITE" id="PS50853">
    <property type="entry name" value="FN3"/>
    <property type="match status" value="8"/>
</dbReference>
<dbReference type="Gene3D" id="3.90.190.10">
    <property type="entry name" value="Protein tyrosine phosphatase superfamily"/>
    <property type="match status" value="1"/>
</dbReference>
<dbReference type="FunFam" id="3.90.190.10:FF:000009">
    <property type="entry name" value="Receptor-type tyrosine-protein phosphatase beta"/>
    <property type="match status" value="1"/>
</dbReference>
<reference evidence="16" key="1">
    <citation type="submission" date="2025-08" db="UniProtKB">
        <authorList>
            <consortium name="Ensembl"/>
        </authorList>
    </citation>
    <scope>IDENTIFICATION</scope>
</reference>
<reference evidence="16" key="2">
    <citation type="submission" date="2025-09" db="UniProtKB">
        <authorList>
            <consortium name="Ensembl"/>
        </authorList>
    </citation>
    <scope>IDENTIFICATION</scope>
</reference>
<dbReference type="GO" id="GO:0016020">
    <property type="term" value="C:membrane"/>
    <property type="evidence" value="ECO:0007669"/>
    <property type="project" value="UniProtKB-SubCell"/>
</dbReference>
<evidence type="ECO:0000256" key="7">
    <source>
        <dbReference type="ARBA" id="ARBA00022912"/>
    </source>
</evidence>
<keyword evidence="3" id="KW-0812">Transmembrane</keyword>
<dbReference type="PRINTS" id="PR00700">
    <property type="entry name" value="PRTYPHPHTASE"/>
</dbReference>
<dbReference type="PANTHER" id="PTHR46957:SF2">
    <property type="entry name" value="RECEPTOR-TYPE TYROSINE-PROTEIN PHOSPHATASE BETA"/>
    <property type="match status" value="1"/>
</dbReference>
<dbReference type="FunFam" id="2.60.40.10:FF:000369">
    <property type="entry name" value="Protein tyrosine phosphatase, receptor type B"/>
    <property type="match status" value="10"/>
</dbReference>
<comment type="catalytic activity">
    <reaction evidence="12">
        <text>O-phospho-L-tyrosyl-[protein] + H2O = L-tyrosyl-[protein] + phosphate</text>
        <dbReference type="Rhea" id="RHEA:10684"/>
        <dbReference type="Rhea" id="RHEA-COMP:10136"/>
        <dbReference type="Rhea" id="RHEA-COMP:20101"/>
        <dbReference type="ChEBI" id="CHEBI:15377"/>
        <dbReference type="ChEBI" id="CHEBI:43474"/>
        <dbReference type="ChEBI" id="CHEBI:46858"/>
        <dbReference type="ChEBI" id="CHEBI:61978"/>
        <dbReference type="EC" id="3.1.3.48"/>
    </reaction>
</comment>
<dbReference type="Pfam" id="PF00102">
    <property type="entry name" value="Y_phosphatase"/>
    <property type="match status" value="1"/>
</dbReference>
<dbReference type="InterPro" id="IPR035992">
    <property type="entry name" value="Ricin_B-like_lectins"/>
</dbReference>
<evidence type="ECO:0000259" key="13">
    <source>
        <dbReference type="PROSITE" id="PS50055"/>
    </source>
</evidence>
<evidence type="ECO:0000313" key="16">
    <source>
        <dbReference type="Ensembl" id="ENSBJAP00000021315.1"/>
    </source>
</evidence>
<dbReference type="Pfam" id="PF24562">
    <property type="entry name" value="CysR_MRC2_N"/>
    <property type="match status" value="1"/>
</dbReference>
<dbReference type="Pfam" id="PF00041">
    <property type="entry name" value="fn3"/>
    <property type="match status" value="14"/>
</dbReference>
<dbReference type="SMART" id="SM00060">
    <property type="entry name" value="FN3"/>
    <property type="match status" value="15"/>
</dbReference>
<dbReference type="SMART" id="SM00404">
    <property type="entry name" value="PTPc_motif"/>
    <property type="match status" value="1"/>
</dbReference>
<keyword evidence="8" id="KW-1133">Transmembrane helix</keyword>
<dbReference type="SMART" id="SM00194">
    <property type="entry name" value="PTPc"/>
    <property type="match status" value="1"/>
</dbReference>
<comment type="similarity">
    <text evidence="11">Belongs to the protein-tyrosine phosphatase family. Receptor class 3 subfamily.</text>
</comment>
<dbReference type="SUPFAM" id="SSF50370">
    <property type="entry name" value="Ricin B-like lectins"/>
    <property type="match status" value="1"/>
</dbReference>
<comment type="subcellular location">
    <subcellularLocation>
        <location evidence="1">Membrane</location>
        <topology evidence="1">Single-pass type I membrane protein</topology>
    </subcellularLocation>
</comment>
<feature type="domain" description="Fibronectin type-III" evidence="15">
    <location>
        <begin position="933"/>
        <end position="1025"/>
    </location>
</feature>
<dbReference type="Gene3D" id="2.60.40.10">
    <property type="entry name" value="Immunoglobulins"/>
    <property type="match status" value="14"/>
</dbReference>
<keyword evidence="5" id="KW-0677">Repeat</keyword>
<dbReference type="InterPro" id="IPR013783">
    <property type="entry name" value="Ig-like_fold"/>
</dbReference>
<keyword evidence="17" id="KW-1185">Reference proteome</keyword>
<feature type="domain" description="Fibronectin type-III" evidence="15">
    <location>
        <begin position="200"/>
        <end position="289"/>
    </location>
</feature>
<accession>A0A8C0BRT4</accession>
<dbReference type="InterPro" id="IPR000772">
    <property type="entry name" value="Ricin_B_lectin"/>
</dbReference>
<keyword evidence="9" id="KW-0472">Membrane</keyword>
<evidence type="ECO:0000256" key="10">
    <source>
        <dbReference type="ARBA" id="ARBA00023180"/>
    </source>
</evidence>
<evidence type="ECO:0000259" key="14">
    <source>
        <dbReference type="PROSITE" id="PS50056"/>
    </source>
</evidence>
<evidence type="ECO:0000313" key="17">
    <source>
        <dbReference type="Proteomes" id="UP000694555"/>
    </source>
</evidence>
<evidence type="ECO:0000256" key="8">
    <source>
        <dbReference type="ARBA" id="ARBA00022989"/>
    </source>
</evidence>
<feature type="domain" description="Fibronectin type-III" evidence="15">
    <location>
        <begin position="290"/>
        <end position="378"/>
    </location>
</feature>
<dbReference type="InterPro" id="IPR000242">
    <property type="entry name" value="PTP_cat"/>
</dbReference>
<protein>
    <recommendedName>
        <fullName evidence="2">protein-tyrosine-phosphatase</fullName>
        <ecNumber evidence="2">3.1.3.48</ecNumber>
    </recommendedName>
</protein>
<dbReference type="InterPro" id="IPR016130">
    <property type="entry name" value="Tyr_Pase_AS"/>
</dbReference>
<feature type="domain" description="Fibronectin type-III" evidence="15">
    <location>
        <begin position="1381"/>
        <end position="1472"/>
    </location>
</feature>
<dbReference type="PANTHER" id="PTHR46957">
    <property type="entry name" value="CYTOKINE RECEPTOR"/>
    <property type="match status" value="1"/>
</dbReference>